<dbReference type="EC" id="3.6.1.27" evidence="4"/>
<dbReference type="InterPro" id="IPR032816">
    <property type="entry name" value="VTT_dom"/>
</dbReference>
<keyword evidence="2" id="KW-1133">Transmembrane helix</keyword>
<feature type="transmembrane region" description="Helical" evidence="2">
    <location>
        <begin position="50"/>
        <end position="69"/>
    </location>
</feature>
<evidence type="ECO:0000313" key="5">
    <source>
        <dbReference type="Proteomes" id="UP000809829"/>
    </source>
</evidence>
<evidence type="ECO:0000256" key="2">
    <source>
        <dbReference type="SAM" id="Phobius"/>
    </source>
</evidence>
<accession>A0ABS2QVF4</accession>
<feature type="transmembrane region" description="Helical" evidence="2">
    <location>
        <begin position="12"/>
        <end position="30"/>
    </location>
</feature>
<feature type="transmembrane region" description="Helical" evidence="2">
    <location>
        <begin position="161"/>
        <end position="180"/>
    </location>
</feature>
<evidence type="ECO:0000256" key="1">
    <source>
        <dbReference type="ARBA" id="ARBA00010792"/>
    </source>
</evidence>
<proteinExistence type="inferred from homology"/>
<reference evidence="4 5" key="1">
    <citation type="submission" date="2021-01" db="EMBL/GenBank/DDBJ databases">
        <title>Genomic Encyclopedia of Type Strains, Phase IV (KMG-IV): sequencing the most valuable type-strain genomes for metagenomic binning, comparative biology and taxonomic classification.</title>
        <authorList>
            <person name="Goeker M."/>
        </authorList>
    </citation>
    <scope>NUCLEOTIDE SEQUENCE [LARGE SCALE GENOMIC DNA]</scope>
    <source>
        <strain evidence="4 5">DSM 104297</strain>
    </source>
</reference>
<keyword evidence="4" id="KW-0378">Hydrolase</keyword>
<dbReference type="PANTHER" id="PTHR42709:SF11">
    <property type="entry name" value="DEDA FAMILY PROTEIN"/>
    <property type="match status" value="1"/>
</dbReference>
<keyword evidence="2" id="KW-0812">Transmembrane</keyword>
<evidence type="ECO:0000259" key="3">
    <source>
        <dbReference type="Pfam" id="PF09335"/>
    </source>
</evidence>
<name>A0ABS2QVF4_9BACI</name>
<keyword evidence="2" id="KW-0472">Membrane</keyword>
<organism evidence="4 5">
    <name type="scientific">Priestia iocasae</name>
    <dbReference type="NCBI Taxonomy" id="2291674"/>
    <lineage>
        <taxon>Bacteria</taxon>
        <taxon>Bacillati</taxon>
        <taxon>Bacillota</taxon>
        <taxon>Bacilli</taxon>
        <taxon>Bacillales</taxon>
        <taxon>Bacillaceae</taxon>
        <taxon>Priestia</taxon>
    </lineage>
</organism>
<dbReference type="Pfam" id="PF09335">
    <property type="entry name" value="VTT_dom"/>
    <property type="match status" value="1"/>
</dbReference>
<evidence type="ECO:0000313" key="4">
    <source>
        <dbReference type="EMBL" id="MBM7702721.1"/>
    </source>
</evidence>
<comment type="similarity">
    <text evidence="1">Belongs to the DedA family.</text>
</comment>
<dbReference type="RefSeq" id="WP_239583402.1">
    <property type="nucleotide sequence ID" value="NZ_JAFBFC010000002.1"/>
</dbReference>
<feature type="domain" description="VTT" evidence="3">
    <location>
        <begin position="30"/>
        <end position="146"/>
    </location>
</feature>
<keyword evidence="5" id="KW-1185">Reference proteome</keyword>
<protein>
    <submittedName>
        <fullName evidence="4">Undecaprenyl-diphosphatase</fullName>
        <ecNumber evidence="4">3.6.1.27</ecNumber>
    </submittedName>
</protein>
<sequence length="186" mass="20614">MMEQLIDFFKDWGVWGLIVVSFTESSFFVIPPDALLIPMSIVNPSNALLYALYATIASVLGGILGYFLGQKIGRPLIEKFASPHIIHKAEMMYEKYGAGAIIFAGFTPIPYKVFTVLSGAVKMNVPSFIIGSLIGRGARFFLVALVVMYFGDEAMTLITKYGTVTTLVLGFIFIVVFLLYRKKKTK</sequence>
<dbReference type="PANTHER" id="PTHR42709">
    <property type="entry name" value="ALKALINE PHOSPHATASE LIKE PROTEIN"/>
    <property type="match status" value="1"/>
</dbReference>
<comment type="caution">
    <text evidence="4">The sequence shown here is derived from an EMBL/GenBank/DDBJ whole genome shotgun (WGS) entry which is preliminary data.</text>
</comment>
<gene>
    <name evidence="4" type="ORF">JOC83_001555</name>
</gene>
<dbReference type="GO" id="GO:0050380">
    <property type="term" value="F:undecaprenyl-diphosphatase activity"/>
    <property type="evidence" value="ECO:0007669"/>
    <property type="project" value="UniProtKB-EC"/>
</dbReference>
<dbReference type="EMBL" id="JAFBFC010000002">
    <property type="protein sequence ID" value="MBM7702721.1"/>
    <property type="molecule type" value="Genomic_DNA"/>
</dbReference>
<feature type="transmembrane region" description="Helical" evidence="2">
    <location>
        <begin position="128"/>
        <end position="149"/>
    </location>
</feature>
<dbReference type="Proteomes" id="UP000809829">
    <property type="component" value="Unassembled WGS sequence"/>
</dbReference>
<dbReference type="InterPro" id="IPR051311">
    <property type="entry name" value="DedA_domain"/>
</dbReference>